<dbReference type="RefSeq" id="WP_311361976.1">
    <property type="nucleotide sequence ID" value="NZ_JAVRIE010000004.1"/>
</dbReference>
<organism evidence="3 4">
    <name type="scientific">Brumicola blandensis</name>
    <dbReference type="NCBI Taxonomy" id="3075611"/>
    <lineage>
        <taxon>Bacteria</taxon>
        <taxon>Pseudomonadati</taxon>
        <taxon>Pseudomonadota</taxon>
        <taxon>Gammaproteobacteria</taxon>
        <taxon>Alteromonadales</taxon>
        <taxon>Alteromonadaceae</taxon>
        <taxon>Brumicola</taxon>
    </lineage>
</organism>
<proteinExistence type="predicted"/>
<evidence type="ECO:0000259" key="2">
    <source>
        <dbReference type="Pfam" id="PF14467"/>
    </source>
</evidence>
<feature type="chain" id="PRO_5043801861" evidence="1">
    <location>
        <begin position="25"/>
        <end position="144"/>
    </location>
</feature>
<keyword evidence="1" id="KW-0732">Signal</keyword>
<feature type="domain" description="DUF4426" evidence="2">
    <location>
        <begin position="28"/>
        <end position="143"/>
    </location>
</feature>
<protein>
    <submittedName>
        <fullName evidence="3">DUF4426 domain-containing protein</fullName>
    </submittedName>
</protein>
<dbReference type="Proteomes" id="UP001249020">
    <property type="component" value="Unassembled WGS sequence"/>
</dbReference>
<gene>
    <name evidence="3" type="ORF">RM544_11715</name>
</gene>
<evidence type="ECO:0000313" key="4">
    <source>
        <dbReference type="Proteomes" id="UP001249020"/>
    </source>
</evidence>
<reference evidence="3 4" key="1">
    <citation type="submission" date="2023-09" db="EMBL/GenBank/DDBJ databases">
        <authorList>
            <person name="Rey-Velasco X."/>
        </authorList>
    </citation>
    <scope>NUCLEOTIDE SEQUENCE [LARGE SCALE GENOMIC DNA]</scope>
    <source>
        <strain evidence="3 4">W409</strain>
    </source>
</reference>
<name>A0AAW8R570_9ALTE</name>
<dbReference type="Pfam" id="PF14467">
    <property type="entry name" value="DUF4426"/>
    <property type="match status" value="1"/>
</dbReference>
<sequence>MRVLNWSFLVVVCLGLLLPSVSHAEQKKTLGQWDVHYIVLDTTFLTPEIAKANQIVRSKYNALVNISVLDKDTQEAQNLSVTGSARNLLGSKIDLNFKKVVDGKAIYYLAVLSHDHRETFRFEVTVQQGNKQEVLKFQEELYVN</sequence>
<dbReference type="InterPro" id="IPR025218">
    <property type="entry name" value="DUF4426"/>
</dbReference>
<accession>A0AAW8R570</accession>
<dbReference type="Gene3D" id="2.60.40.3340">
    <property type="entry name" value="Domain of unknown function DUF4426"/>
    <property type="match status" value="1"/>
</dbReference>
<dbReference type="EMBL" id="JAVRIE010000004">
    <property type="protein sequence ID" value="MDT0583208.1"/>
    <property type="molecule type" value="Genomic_DNA"/>
</dbReference>
<evidence type="ECO:0000256" key="1">
    <source>
        <dbReference type="SAM" id="SignalP"/>
    </source>
</evidence>
<feature type="signal peptide" evidence="1">
    <location>
        <begin position="1"/>
        <end position="24"/>
    </location>
</feature>
<dbReference type="AlphaFoldDB" id="A0AAW8R570"/>
<comment type="caution">
    <text evidence="3">The sequence shown here is derived from an EMBL/GenBank/DDBJ whole genome shotgun (WGS) entry which is preliminary data.</text>
</comment>
<keyword evidence="4" id="KW-1185">Reference proteome</keyword>
<evidence type="ECO:0000313" key="3">
    <source>
        <dbReference type="EMBL" id="MDT0583208.1"/>
    </source>
</evidence>